<dbReference type="Proteomes" id="UP000655225">
    <property type="component" value="Unassembled WGS sequence"/>
</dbReference>
<evidence type="ECO:0000313" key="5">
    <source>
        <dbReference type="Proteomes" id="UP000655225"/>
    </source>
</evidence>
<comment type="similarity">
    <text evidence="1">Belongs to the MLP family.</text>
</comment>
<reference evidence="3 5" key="1">
    <citation type="submission" date="2020-04" db="EMBL/GenBank/DDBJ databases">
        <title>Plant Genome Project.</title>
        <authorList>
            <person name="Zhang R.-G."/>
        </authorList>
    </citation>
    <scope>NUCLEOTIDE SEQUENCE [LARGE SCALE GENOMIC DNA]</scope>
    <source>
        <strain evidence="3">YNK0</strain>
        <tissue evidence="3">Leaf</tissue>
    </source>
</reference>
<keyword evidence="5" id="KW-1185">Reference proteome</keyword>
<dbReference type="OMA" id="VFIGMAQ"/>
<dbReference type="InterPro" id="IPR052006">
    <property type="entry name" value="MLP-like"/>
</dbReference>
<dbReference type="InterPro" id="IPR023393">
    <property type="entry name" value="START-like_dom_sf"/>
</dbReference>
<dbReference type="CDD" id="cd07816">
    <property type="entry name" value="Bet_v1-like"/>
    <property type="match status" value="1"/>
</dbReference>
<dbReference type="PANTHER" id="PTHR31338:SF16">
    <property type="entry name" value="POLYKETIDE CYCLASE_DEHYDRASE AND LIPID TRANSPORT SUPERFAMILY PROTEIN"/>
    <property type="match status" value="1"/>
</dbReference>
<dbReference type="PANTHER" id="PTHR31338">
    <property type="entry name" value="POLYKETIDE CYCLASE/DEHYDRASE AND LIPID TRANSPORT SUPERFAMILY PROTEIN"/>
    <property type="match status" value="1"/>
</dbReference>
<gene>
    <name evidence="4" type="ORF">HHK36_006774</name>
    <name evidence="3" type="ORF">HHK36_033215</name>
</gene>
<dbReference type="SUPFAM" id="SSF55961">
    <property type="entry name" value="Bet v1-like"/>
    <property type="match status" value="1"/>
</dbReference>
<dbReference type="AlphaFoldDB" id="A0A834Y473"/>
<dbReference type="Pfam" id="PF00407">
    <property type="entry name" value="Bet_v_1"/>
    <property type="match status" value="1"/>
</dbReference>
<dbReference type="OrthoDB" id="1072116at2759"/>
<comment type="caution">
    <text evidence="3">The sequence shown here is derived from an EMBL/GenBank/DDBJ whole genome shotgun (WGS) entry which is preliminary data.</text>
</comment>
<evidence type="ECO:0000256" key="1">
    <source>
        <dbReference type="ARBA" id="ARBA00038242"/>
    </source>
</evidence>
<evidence type="ECO:0000259" key="2">
    <source>
        <dbReference type="SMART" id="SM01037"/>
    </source>
</evidence>
<dbReference type="InterPro" id="IPR000916">
    <property type="entry name" value="Bet_v_I/MLP"/>
</dbReference>
<dbReference type="Gene3D" id="3.30.530.20">
    <property type="match status" value="1"/>
</dbReference>
<accession>A0A834Y473</accession>
<dbReference type="SMART" id="SM01037">
    <property type="entry name" value="Bet_v_1"/>
    <property type="match status" value="1"/>
</dbReference>
<name>A0A834Y473_TETSI</name>
<protein>
    <recommendedName>
        <fullName evidence="2">Bet v I/Major latex protein domain-containing protein</fullName>
    </recommendedName>
</protein>
<proteinExistence type="inferred from homology"/>
<evidence type="ECO:0000313" key="4">
    <source>
        <dbReference type="EMBL" id="KAF8407641.1"/>
    </source>
</evidence>
<sequence length="148" mass="17020">MATIAKIEVQIKSPADKFYGIFRNNIGHLTEVFPDHYKSMEVIEGEGNGLGSARLWNFHLETPMVFKERIGAIDDENRSITFCAFEGDINTDYCTFNATVQVTPQGDGSLVKWFIEFEKTNEDVRHPNHFLDFFEKVTKEMDAYLLKT</sequence>
<dbReference type="EMBL" id="JABCRI010000004">
    <property type="protein sequence ID" value="KAF8407641.1"/>
    <property type="molecule type" value="Genomic_DNA"/>
</dbReference>
<evidence type="ECO:0000313" key="3">
    <source>
        <dbReference type="EMBL" id="KAF8364812.1"/>
    </source>
</evidence>
<organism evidence="3 5">
    <name type="scientific">Tetracentron sinense</name>
    <name type="common">Spur-leaf</name>
    <dbReference type="NCBI Taxonomy" id="13715"/>
    <lineage>
        <taxon>Eukaryota</taxon>
        <taxon>Viridiplantae</taxon>
        <taxon>Streptophyta</taxon>
        <taxon>Embryophyta</taxon>
        <taxon>Tracheophyta</taxon>
        <taxon>Spermatophyta</taxon>
        <taxon>Magnoliopsida</taxon>
        <taxon>Trochodendrales</taxon>
        <taxon>Trochodendraceae</taxon>
        <taxon>Tetracentron</taxon>
    </lineage>
</organism>
<dbReference type="EMBL" id="JABCRI010001232">
    <property type="protein sequence ID" value="KAF8364812.1"/>
    <property type="molecule type" value="Genomic_DNA"/>
</dbReference>
<feature type="domain" description="Bet v I/Major latex protein" evidence="2">
    <location>
        <begin position="2"/>
        <end position="148"/>
    </location>
</feature>
<dbReference type="GO" id="GO:0006952">
    <property type="term" value="P:defense response"/>
    <property type="evidence" value="ECO:0007669"/>
    <property type="project" value="InterPro"/>
</dbReference>